<gene>
    <name evidence="2" type="ORF">BpHYR1_032795</name>
</gene>
<keyword evidence="1" id="KW-1133">Transmembrane helix</keyword>
<comment type="caution">
    <text evidence="2">The sequence shown here is derived from an EMBL/GenBank/DDBJ whole genome shotgun (WGS) entry which is preliminary data.</text>
</comment>
<dbReference type="EMBL" id="REGN01000809">
    <property type="protein sequence ID" value="RNA38897.1"/>
    <property type="molecule type" value="Genomic_DNA"/>
</dbReference>
<proteinExistence type="predicted"/>
<evidence type="ECO:0000313" key="2">
    <source>
        <dbReference type="EMBL" id="RNA38897.1"/>
    </source>
</evidence>
<feature type="transmembrane region" description="Helical" evidence="1">
    <location>
        <begin position="6"/>
        <end position="29"/>
    </location>
</feature>
<keyword evidence="1" id="KW-0812">Transmembrane</keyword>
<dbReference type="AlphaFoldDB" id="A0A3M7STE7"/>
<organism evidence="2 3">
    <name type="scientific">Brachionus plicatilis</name>
    <name type="common">Marine rotifer</name>
    <name type="synonym">Brachionus muelleri</name>
    <dbReference type="NCBI Taxonomy" id="10195"/>
    <lineage>
        <taxon>Eukaryota</taxon>
        <taxon>Metazoa</taxon>
        <taxon>Spiralia</taxon>
        <taxon>Gnathifera</taxon>
        <taxon>Rotifera</taxon>
        <taxon>Eurotatoria</taxon>
        <taxon>Monogononta</taxon>
        <taxon>Pseudotrocha</taxon>
        <taxon>Ploima</taxon>
        <taxon>Brachionidae</taxon>
        <taxon>Brachionus</taxon>
    </lineage>
</organism>
<evidence type="ECO:0000313" key="3">
    <source>
        <dbReference type="Proteomes" id="UP000276133"/>
    </source>
</evidence>
<name>A0A3M7STE7_BRAPC</name>
<accession>A0A3M7STE7</accession>
<dbReference type="Proteomes" id="UP000276133">
    <property type="component" value="Unassembled WGS sequence"/>
</dbReference>
<keyword evidence="3" id="KW-1185">Reference proteome</keyword>
<keyword evidence="1" id="KW-0472">Membrane</keyword>
<sequence length="69" mass="8227">MFSISLILHSLNFYFHIIFLTILVIIIVFMNKEKCTVLNDTSTTDYKKSINFLIMKKLNNCNEIYLYLK</sequence>
<evidence type="ECO:0000256" key="1">
    <source>
        <dbReference type="SAM" id="Phobius"/>
    </source>
</evidence>
<protein>
    <submittedName>
        <fullName evidence="2">Uncharacterized protein</fullName>
    </submittedName>
</protein>
<reference evidence="2 3" key="1">
    <citation type="journal article" date="2018" name="Sci. Rep.">
        <title>Genomic signatures of local adaptation to the degree of environmental predictability in rotifers.</title>
        <authorList>
            <person name="Franch-Gras L."/>
            <person name="Hahn C."/>
            <person name="Garcia-Roger E.M."/>
            <person name="Carmona M.J."/>
            <person name="Serra M."/>
            <person name="Gomez A."/>
        </authorList>
    </citation>
    <scope>NUCLEOTIDE SEQUENCE [LARGE SCALE GENOMIC DNA]</scope>
    <source>
        <strain evidence="2">HYR1</strain>
    </source>
</reference>